<keyword evidence="3" id="KW-1185">Reference proteome</keyword>
<dbReference type="InParanoid" id="A0A165DVY5"/>
<dbReference type="Proteomes" id="UP000077266">
    <property type="component" value="Unassembled WGS sequence"/>
</dbReference>
<dbReference type="AlphaFoldDB" id="A0A165DVY5"/>
<accession>A0A165DVY5</accession>
<evidence type="ECO:0000313" key="3">
    <source>
        <dbReference type="Proteomes" id="UP000077266"/>
    </source>
</evidence>
<feature type="compositionally biased region" description="Polar residues" evidence="1">
    <location>
        <begin position="518"/>
        <end position="551"/>
    </location>
</feature>
<dbReference type="OrthoDB" id="2922289at2759"/>
<feature type="region of interest" description="Disordered" evidence="1">
    <location>
        <begin position="1"/>
        <end position="28"/>
    </location>
</feature>
<dbReference type="EMBL" id="KV426187">
    <property type="protein sequence ID" value="KZV85488.1"/>
    <property type="molecule type" value="Genomic_DNA"/>
</dbReference>
<protein>
    <submittedName>
        <fullName evidence="2">Uncharacterized protein</fullName>
    </submittedName>
</protein>
<name>A0A165DVY5_EXIGL</name>
<feature type="region of interest" description="Disordered" evidence="1">
    <location>
        <begin position="512"/>
        <end position="551"/>
    </location>
</feature>
<organism evidence="2 3">
    <name type="scientific">Exidia glandulosa HHB12029</name>
    <dbReference type="NCBI Taxonomy" id="1314781"/>
    <lineage>
        <taxon>Eukaryota</taxon>
        <taxon>Fungi</taxon>
        <taxon>Dikarya</taxon>
        <taxon>Basidiomycota</taxon>
        <taxon>Agaricomycotina</taxon>
        <taxon>Agaricomycetes</taxon>
        <taxon>Auriculariales</taxon>
        <taxon>Exidiaceae</taxon>
        <taxon>Exidia</taxon>
    </lineage>
</organism>
<gene>
    <name evidence="2" type="ORF">EXIGLDRAFT_841466</name>
</gene>
<dbReference type="STRING" id="1314781.A0A165DVY5"/>
<evidence type="ECO:0000313" key="2">
    <source>
        <dbReference type="EMBL" id="KZV85488.1"/>
    </source>
</evidence>
<dbReference type="PANTHER" id="PTHR40788:SF1">
    <property type="entry name" value="IPA PROTEIN"/>
    <property type="match status" value="1"/>
</dbReference>
<reference evidence="2 3" key="1">
    <citation type="journal article" date="2016" name="Mol. Biol. Evol.">
        <title>Comparative Genomics of Early-Diverging Mushroom-Forming Fungi Provides Insights into the Origins of Lignocellulose Decay Capabilities.</title>
        <authorList>
            <person name="Nagy L.G."/>
            <person name="Riley R."/>
            <person name="Tritt A."/>
            <person name="Adam C."/>
            <person name="Daum C."/>
            <person name="Floudas D."/>
            <person name="Sun H."/>
            <person name="Yadav J.S."/>
            <person name="Pangilinan J."/>
            <person name="Larsson K.H."/>
            <person name="Matsuura K."/>
            <person name="Barry K."/>
            <person name="Labutti K."/>
            <person name="Kuo R."/>
            <person name="Ohm R.A."/>
            <person name="Bhattacharya S.S."/>
            <person name="Shirouzu T."/>
            <person name="Yoshinaga Y."/>
            <person name="Martin F.M."/>
            <person name="Grigoriev I.V."/>
            <person name="Hibbett D.S."/>
        </authorList>
    </citation>
    <scope>NUCLEOTIDE SEQUENCE [LARGE SCALE GENOMIC DNA]</scope>
    <source>
        <strain evidence="2 3">HHB12029</strain>
    </source>
</reference>
<dbReference type="PANTHER" id="PTHR40788">
    <property type="entry name" value="CLR5 DOMAIN-CONTAINING PROTEIN-RELATED"/>
    <property type="match status" value="1"/>
</dbReference>
<feature type="compositionally biased region" description="Acidic residues" evidence="1">
    <location>
        <begin position="453"/>
        <end position="462"/>
    </location>
</feature>
<feature type="region of interest" description="Disordered" evidence="1">
    <location>
        <begin position="448"/>
        <end position="489"/>
    </location>
</feature>
<proteinExistence type="predicted"/>
<sequence>MTGRMPARLPLTRGPKQQTYDVPDIGPVTTHSGDDVDAVLERMRAQFGKKFDDIAGKYGYVEFVRDGDDIVDVKPPGEFMSKISEAEVQRHLSGNFNGPSLAKDAGYAVSPTALKRLAQARMVQLAMAVHQLRHEPTIVRQLAEAGVLSRPHLLTPSDVAAGKTLQNLLSRPAAVAFALREEMHFQLARLGNWAHIAAYLEDAADMERRRFEVGIDDDSYQIGYLNVMNVVAAFVEDDMLVTAMNLCSDLVRQTKLAQYYPGGPQSKYLDRSSSVMKDRGLDGHFVKFLSWEFFDDIPKAKFTKEIKEEPKTWDALIHLLTYFPRATEEEKAQYPHDVMIKMYELLASKDFLDMLHSRSVGFVMGGHRRDEYKESLVFAWKIMERASLEKHIKNIDSLDRQSTLDKIWKDLDTTSMKMAKGKRIEQVLGLAELKPMWHAGGFAAAGYRPNADNDSDDSDEEAVAAAEPTPRKRRERPPRSTAQPEPEPAVVKPFWVGAANLLPADVTLENAPAAASRGPTNATATNNLKQNMPSSGSKNQTERSAPSAVTTPSLPLFRVPARVMAVSDRLFSRGSEKGQLKFADVEKALTSVGFTKEARYGSVVRFTPPDPQGIPFICHKPHGTDPVVSPVLQRNIAGHLNALYGWTKDWFGVKTPIPRLE</sequence>
<evidence type="ECO:0000256" key="1">
    <source>
        <dbReference type="SAM" id="MobiDB-lite"/>
    </source>
</evidence>